<sequence length="999" mass="111752">MPERNLPRREARDGRNTPRESDPNLSTQNKRTGTKTFMDRWVEPLLEEKPSWETGLGTGPYGVMSDMQTLGEPPSSKVKARIKADAPRKSGLAKGWAAINAEGQGTPEVTPGPSVLQSSFDADLPSPRIPIVIDDEADTDYNPKTKVKKEKPAKQSGGAKRFNQPAPIAKPKPTPRKKPPAEPVNTNDVYNPKKLKKVVEAAMERAHEVGKPELAVAVYEIWRESLHDRRLTELLECILTQTATADLLKEFQDYVRRVKKRLKEARAKGSESNPIEEELVDSPSGTLLLSRQTEKLTTRPSNERVDHPRPRLSLKVKSPNVANDTKPVSQRKKMSKSPEKKKVPVVDDDDDDSSLSELTSAEEDNDDMEIDEPQDLPNVQSSANGSIINMPPSRDALQAGLQDRSLKRTSQEADLPEYERDRILAAKKQRLEQAVRREYSYEESDMRSSQEAPPPPASRLRGGRNRNGALPPPGLRLDPSGIRRGRDELESPLSDLSNMFSRPGSPHRFVEPPKPIGKRAKTKTSPEKKQMAAYGGMSGASGAGRESPIGDDDNEVLSENNDFCSACGGSGFLLCCDGCDRSFHFSCLDPPLNDDASELNEPWYCFICVAKRPINAEQLEKPTRGLFAPLIASLSKRNPTTFALPQALRDYFEGVVTDVKTGSFVEAVNNKSKSAKGYDEPPEYVKLRDSKGSPILCFSCDKSSNGRRPLIQCDYCSQYWHLDCLDPPLANAPARTFEGRKLHDWMCPLHVDHEMRKVDTEMLRPRRKVHVRRPRNAKIIDTSLNRGFRNNGVVDIQIGSSDESDSEFYDSEDQEEGIVYRMPSRGIKLDFIDKVKSTRMQAMREDIYRLEKRPHLAIKTPSQLDQANFSRRPFAERQLALNLAQFANANKDLNLGNDRVETLIGTLIAEAPPEVVADMTAVEDNERTLSAAAPASTIPPSPPVSEQPEQLSSEQRKELLLLQELIRRRLEAGKTRECLITIHVRENNANEIFRLLHRA</sequence>
<evidence type="ECO:0000256" key="4">
    <source>
        <dbReference type="PROSITE-ProRule" id="PRU00146"/>
    </source>
</evidence>
<feature type="region of interest" description="Disordered" evidence="5">
    <location>
        <begin position="437"/>
        <end position="554"/>
    </location>
</feature>
<dbReference type="PANTHER" id="PTHR47636:SF1">
    <property type="entry name" value="TRANSCRIPTIONAL REGULATORY PROTEIN RCO1"/>
    <property type="match status" value="1"/>
</dbReference>
<gene>
    <name evidence="7" type="ORF">K431DRAFT_302694</name>
</gene>
<reference evidence="7" key="1">
    <citation type="journal article" date="2020" name="Stud. Mycol.">
        <title>101 Dothideomycetes genomes: a test case for predicting lifestyles and emergence of pathogens.</title>
        <authorList>
            <person name="Haridas S."/>
            <person name="Albert R."/>
            <person name="Binder M."/>
            <person name="Bloem J."/>
            <person name="Labutti K."/>
            <person name="Salamov A."/>
            <person name="Andreopoulos B."/>
            <person name="Baker S."/>
            <person name="Barry K."/>
            <person name="Bills G."/>
            <person name="Bluhm B."/>
            <person name="Cannon C."/>
            <person name="Castanera R."/>
            <person name="Culley D."/>
            <person name="Daum C."/>
            <person name="Ezra D."/>
            <person name="Gonzalez J."/>
            <person name="Henrissat B."/>
            <person name="Kuo A."/>
            <person name="Liang C."/>
            <person name="Lipzen A."/>
            <person name="Lutzoni F."/>
            <person name="Magnuson J."/>
            <person name="Mondo S."/>
            <person name="Nolan M."/>
            <person name="Ohm R."/>
            <person name="Pangilinan J."/>
            <person name="Park H.-J."/>
            <person name="Ramirez L."/>
            <person name="Alfaro M."/>
            <person name="Sun H."/>
            <person name="Tritt A."/>
            <person name="Yoshinaga Y."/>
            <person name="Zwiers L.-H."/>
            <person name="Turgeon B."/>
            <person name="Goodwin S."/>
            <person name="Spatafora J."/>
            <person name="Crous P."/>
            <person name="Grigoriev I."/>
        </authorList>
    </citation>
    <scope>NUCLEOTIDE SEQUENCE</scope>
    <source>
        <strain evidence="7">CBS 116435</strain>
    </source>
</reference>
<dbReference type="InterPro" id="IPR013083">
    <property type="entry name" value="Znf_RING/FYVE/PHD"/>
</dbReference>
<evidence type="ECO:0000259" key="6">
    <source>
        <dbReference type="PROSITE" id="PS50016"/>
    </source>
</evidence>
<evidence type="ECO:0000313" key="8">
    <source>
        <dbReference type="Proteomes" id="UP000799441"/>
    </source>
</evidence>
<dbReference type="EMBL" id="MU003783">
    <property type="protein sequence ID" value="KAF2722328.1"/>
    <property type="molecule type" value="Genomic_DNA"/>
</dbReference>
<dbReference type="FunFam" id="3.30.40.10:FF:000748">
    <property type="entry name" value="PHD finger domain protein, putative"/>
    <property type="match status" value="1"/>
</dbReference>
<evidence type="ECO:0000256" key="3">
    <source>
        <dbReference type="ARBA" id="ARBA00022833"/>
    </source>
</evidence>
<feature type="compositionally biased region" description="Basic and acidic residues" evidence="5">
    <location>
        <begin position="437"/>
        <end position="448"/>
    </location>
</feature>
<name>A0A9P4Q828_9PEZI</name>
<evidence type="ECO:0000313" key="7">
    <source>
        <dbReference type="EMBL" id="KAF2722328.1"/>
    </source>
</evidence>
<dbReference type="GO" id="GO:0032221">
    <property type="term" value="C:Rpd3S complex"/>
    <property type="evidence" value="ECO:0007669"/>
    <property type="project" value="TreeGrafter"/>
</dbReference>
<keyword evidence="1" id="KW-0479">Metal-binding</keyword>
<keyword evidence="3" id="KW-0862">Zinc</keyword>
<feature type="region of interest" description="Disordered" evidence="5">
    <location>
        <begin position="1"/>
        <end position="190"/>
    </location>
</feature>
<keyword evidence="8" id="KW-1185">Reference proteome</keyword>
<comment type="caution">
    <text evidence="7">The sequence shown here is derived from an EMBL/GenBank/DDBJ whole genome shotgun (WGS) entry which is preliminary data.</text>
</comment>
<dbReference type="InterPro" id="IPR019786">
    <property type="entry name" value="Zinc_finger_PHD-type_CS"/>
</dbReference>
<dbReference type="OrthoDB" id="5876363at2759"/>
<dbReference type="InterPro" id="IPR011011">
    <property type="entry name" value="Znf_FYVE_PHD"/>
</dbReference>
<accession>A0A9P4Q828</accession>
<evidence type="ECO:0000256" key="1">
    <source>
        <dbReference type="ARBA" id="ARBA00022723"/>
    </source>
</evidence>
<feature type="compositionally biased region" description="Polar residues" evidence="5">
    <location>
        <begin position="377"/>
        <end position="387"/>
    </location>
</feature>
<dbReference type="CDD" id="cd15534">
    <property type="entry name" value="PHD2_PHF12_Rco1"/>
    <property type="match status" value="1"/>
</dbReference>
<feature type="compositionally biased region" description="Basic and acidic residues" evidence="5">
    <location>
        <begin position="336"/>
        <end position="345"/>
    </location>
</feature>
<dbReference type="InterPro" id="IPR001965">
    <property type="entry name" value="Znf_PHD"/>
</dbReference>
<organism evidence="7 8">
    <name type="scientific">Polychaeton citri CBS 116435</name>
    <dbReference type="NCBI Taxonomy" id="1314669"/>
    <lineage>
        <taxon>Eukaryota</taxon>
        <taxon>Fungi</taxon>
        <taxon>Dikarya</taxon>
        <taxon>Ascomycota</taxon>
        <taxon>Pezizomycotina</taxon>
        <taxon>Dothideomycetes</taxon>
        <taxon>Dothideomycetidae</taxon>
        <taxon>Capnodiales</taxon>
        <taxon>Capnodiaceae</taxon>
        <taxon>Polychaeton</taxon>
    </lineage>
</organism>
<dbReference type="SUPFAM" id="SSF57903">
    <property type="entry name" value="FYVE/PHD zinc finger"/>
    <property type="match status" value="2"/>
</dbReference>
<dbReference type="Pfam" id="PF00628">
    <property type="entry name" value="PHD"/>
    <property type="match status" value="2"/>
</dbReference>
<dbReference type="PANTHER" id="PTHR47636">
    <property type="entry name" value="TRANSCRIPTIONAL REGULATORY PROTEIN RCO1"/>
    <property type="match status" value="1"/>
</dbReference>
<dbReference type="Proteomes" id="UP000799441">
    <property type="component" value="Unassembled WGS sequence"/>
</dbReference>
<evidence type="ECO:0000256" key="2">
    <source>
        <dbReference type="ARBA" id="ARBA00022771"/>
    </source>
</evidence>
<feature type="compositionally biased region" description="Polar residues" evidence="5">
    <location>
        <begin position="23"/>
        <end position="35"/>
    </location>
</feature>
<feature type="region of interest" description="Disordered" evidence="5">
    <location>
        <begin position="932"/>
        <end position="952"/>
    </location>
</feature>
<feature type="compositionally biased region" description="Basic and acidic residues" evidence="5">
    <location>
        <begin position="1"/>
        <end position="22"/>
    </location>
</feature>
<feature type="compositionally biased region" description="Basic and acidic residues" evidence="5">
    <location>
        <begin position="404"/>
        <end position="421"/>
    </location>
</feature>
<proteinExistence type="predicted"/>
<dbReference type="PROSITE" id="PS01359">
    <property type="entry name" value="ZF_PHD_1"/>
    <property type="match status" value="1"/>
</dbReference>
<dbReference type="SMART" id="SM00249">
    <property type="entry name" value="PHD"/>
    <property type="match status" value="2"/>
</dbReference>
<dbReference type="GO" id="GO:0006357">
    <property type="term" value="P:regulation of transcription by RNA polymerase II"/>
    <property type="evidence" value="ECO:0007669"/>
    <property type="project" value="TreeGrafter"/>
</dbReference>
<feature type="domain" description="PHD-type" evidence="6">
    <location>
        <begin position="561"/>
        <end position="611"/>
    </location>
</feature>
<dbReference type="AlphaFoldDB" id="A0A9P4Q828"/>
<dbReference type="GO" id="GO:0008270">
    <property type="term" value="F:zinc ion binding"/>
    <property type="evidence" value="ECO:0007669"/>
    <property type="project" value="UniProtKB-KW"/>
</dbReference>
<feature type="compositionally biased region" description="Basic and acidic residues" evidence="5">
    <location>
        <begin position="292"/>
        <end position="309"/>
    </location>
</feature>
<feature type="region of interest" description="Disordered" evidence="5">
    <location>
        <begin position="265"/>
        <end position="421"/>
    </location>
</feature>
<dbReference type="CDD" id="cd15535">
    <property type="entry name" value="PHD1_Rco1"/>
    <property type="match status" value="1"/>
</dbReference>
<dbReference type="InterPro" id="IPR019787">
    <property type="entry name" value="Znf_PHD-finger"/>
</dbReference>
<dbReference type="InterPro" id="IPR052819">
    <property type="entry name" value="Chromatin_regulatory_protein"/>
</dbReference>
<feature type="compositionally biased region" description="Basic and acidic residues" evidence="5">
    <location>
        <begin position="37"/>
        <end position="51"/>
    </location>
</feature>
<keyword evidence="2 4" id="KW-0863">Zinc-finger</keyword>
<feature type="domain" description="PHD-type" evidence="6">
    <location>
        <begin position="694"/>
        <end position="753"/>
    </location>
</feature>
<dbReference type="PROSITE" id="PS50016">
    <property type="entry name" value="ZF_PHD_2"/>
    <property type="match status" value="2"/>
</dbReference>
<dbReference type="Gene3D" id="3.30.40.10">
    <property type="entry name" value="Zinc/RING finger domain, C3HC4 (zinc finger)"/>
    <property type="match status" value="2"/>
</dbReference>
<feature type="compositionally biased region" description="Acidic residues" evidence="5">
    <location>
        <begin position="346"/>
        <end position="374"/>
    </location>
</feature>
<evidence type="ECO:0000256" key="5">
    <source>
        <dbReference type="SAM" id="MobiDB-lite"/>
    </source>
</evidence>
<protein>
    <recommendedName>
        <fullName evidence="6">PHD-type domain-containing protein</fullName>
    </recommendedName>
</protein>